<protein>
    <recommendedName>
        <fullName evidence="3 9">Argininosuccinate synthase</fullName>
        <ecNumber evidence="3 9">6.3.4.5</ecNumber>
    </recommendedName>
    <alternativeName>
        <fullName evidence="9">Citrulline--aspartate ligase</fullName>
    </alternativeName>
</protein>
<dbReference type="PROSITE" id="PS00565">
    <property type="entry name" value="ARGININOSUCCIN_SYN_2"/>
    <property type="match status" value="1"/>
</dbReference>
<dbReference type="NCBIfam" id="NF001770">
    <property type="entry name" value="PRK00509.1"/>
    <property type="match status" value="1"/>
</dbReference>
<evidence type="ECO:0000259" key="10">
    <source>
        <dbReference type="Pfam" id="PF00764"/>
    </source>
</evidence>
<dbReference type="InterPro" id="IPR018223">
    <property type="entry name" value="Arginosuc_synth_CS"/>
</dbReference>
<comment type="caution">
    <text evidence="9">Lacks conserved residue(s) required for the propagation of feature annotation.</text>
</comment>
<dbReference type="GO" id="GO:0006526">
    <property type="term" value="P:L-arginine biosynthetic process"/>
    <property type="evidence" value="ECO:0007669"/>
    <property type="project" value="UniProtKB-UniRule"/>
</dbReference>
<feature type="binding site" evidence="9">
    <location>
        <position position="179"/>
    </location>
    <ligand>
        <name>L-citrulline</name>
        <dbReference type="ChEBI" id="CHEBI:57743"/>
    </ligand>
</feature>
<comment type="subunit">
    <text evidence="2 9">Homotetramer.</text>
</comment>
<feature type="binding site" evidence="9">
    <location>
        <position position="130"/>
    </location>
    <ligand>
        <name>L-citrulline</name>
        <dbReference type="ChEBI" id="CHEBI:57743"/>
    </ligand>
</feature>
<keyword evidence="4 9" id="KW-0055">Arginine biosynthesis</keyword>
<feature type="binding site" evidence="9">
    <location>
        <position position="127"/>
    </location>
    <ligand>
        <name>L-aspartate</name>
        <dbReference type="ChEBI" id="CHEBI:29991"/>
    </ligand>
</feature>
<evidence type="ECO:0000256" key="1">
    <source>
        <dbReference type="ARBA" id="ARBA00004967"/>
    </source>
</evidence>
<dbReference type="Gene3D" id="1.20.5.470">
    <property type="entry name" value="Single helix bin"/>
    <property type="match status" value="1"/>
</dbReference>
<feature type="binding site" evidence="9">
    <location>
        <position position="122"/>
    </location>
    <ligand>
        <name>L-aspartate</name>
        <dbReference type="ChEBI" id="CHEBI:29991"/>
    </ligand>
</feature>
<dbReference type="UniPathway" id="UPA00068">
    <property type="reaction ID" value="UER00113"/>
</dbReference>
<organism evidence="12 13">
    <name type="scientific">Candidatus Annandia adelgestsuga</name>
    <dbReference type="NCBI Taxonomy" id="1302411"/>
    <lineage>
        <taxon>Bacteria</taxon>
        <taxon>Pseudomonadati</taxon>
        <taxon>Pseudomonadota</taxon>
        <taxon>Gammaproteobacteria</taxon>
        <taxon>Enterobacterales</taxon>
        <taxon>Enterobacteriaceae</taxon>
        <taxon>Candidatus Annandia</taxon>
    </lineage>
</organism>
<feature type="domain" description="Arginosuccinate synthase-like N-terminal" evidence="10">
    <location>
        <begin position="7"/>
        <end position="168"/>
    </location>
</feature>
<dbReference type="HAMAP" id="MF_00005">
    <property type="entry name" value="Arg_succ_synth_type1"/>
    <property type="match status" value="1"/>
</dbReference>
<dbReference type="GO" id="GO:0000050">
    <property type="term" value="P:urea cycle"/>
    <property type="evidence" value="ECO:0007669"/>
    <property type="project" value="TreeGrafter"/>
</dbReference>
<reference evidence="12 13" key="1">
    <citation type="journal article" date="2018" name="Genome Biol. Evol.">
        <title>Partnering With a Pest: Genomes of Hemlock Woolly Adelgid Symbionts Reveal Atypical Nutritional Provisioning Patterns in Dual-Obligate Bacteria.</title>
        <authorList>
            <person name="Weglarz K.M."/>
            <person name="Havill N.P."/>
            <person name="Burke G.R."/>
            <person name="von Dohlen C.D."/>
        </authorList>
    </citation>
    <scope>NUCLEOTIDE SEQUENCE [LARGE SCALE GENOMIC DNA]</scope>
    <source>
        <strain evidence="12">ENA</strain>
    </source>
</reference>
<keyword evidence="5 9" id="KW-0436">Ligase</keyword>
<evidence type="ECO:0000256" key="4">
    <source>
        <dbReference type="ARBA" id="ARBA00022571"/>
    </source>
</evidence>
<dbReference type="Proteomes" id="UP000274458">
    <property type="component" value="Chromosome"/>
</dbReference>
<evidence type="ECO:0000313" key="13">
    <source>
        <dbReference type="Proteomes" id="UP000274458"/>
    </source>
</evidence>
<dbReference type="InterPro" id="IPR023434">
    <property type="entry name" value="Arginosuc_synth_type_1_subfam"/>
</dbReference>
<dbReference type="FunFam" id="3.90.1260.10:FF:000007">
    <property type="entry name" value="Argininosuccinate synthase"/>
    <property type="match status" value="1"/>
</dbReference>
<dbReference type="EMBL" id="CP026513">
    <property type="protein sequence ID" value="AZP36415.1"/>
    <property type="molecule type" value="Genomic_DNA"/>
</dbReference>
<dbReference type="SUPFAM" id="SSF52402">
    <property type="entry name" value="Adenine nucleotide alpha hydrolases-like"/>
    <property type="match status" value="1"/>
</dbReference>
<evidence type="ECO:0000259" key="11">
    <source>
        <dbReference type="Pfam" id="PF20979"/>
    </source>
</evidence>
<dbReference type="InterPro" id="IPR048268">
    <property type="entry name" value="Arginosuc_syn_C"/>
</dbReference>
<feature type="binding site" evidence="9">
    <location>
        <begin position="11"/>
        <end position="19"/>
    </location>
    <ligand>
        <name>ATP</name>
        <dbReference type="ChEBI" id="CHEBI:30616"/>
    </ligand>
</feature>
<keyword evidence="9" id="KW-0963">Cytoplasm</keyword>
<dbReference type="KEGG" id="aade:C3B56_00337"/>
<feature type="binding site" evidence="9">
    <location>
        <position position="264"/>
    </location>
    <ligand>
        <name>L-citrulline</name>
        <dbReference type="ChEBI" id="CHEBI:57743"/>
    </ligand>
</feature>
<gene>
    <name evidence="9 12" type="primary">argG</name>
    <name evidence="12" type="ORF">C3B56_00337</name>
</gene>
<dbReference type="OrthoDB" id="9801641at2"/>
<dbReference type="EC" id="6.3.4.5" evidence="3 9"/>
<comment type="similarity">
    <text evidence="9">Belongs to the argininosuccinate synthase family. Type 1 subfamily.</text>
</comment>
<sequence length="402" mass="45890">MNKKIKKVILAYSGGLDTSAIIPWLKENYNCKVIALVVDIGQSYKDLKNIKKKALKSGANSCYILNLKKKFIKNYLYPLLHNKAIYENNYLLGTAIARPLIAKAQIDLALKLKADTLSHGATGKGNDQIRFEYTYASLAPKLNVIAPWRKWNFNSREDIIKYLKKKKIHTTASLKKIYSQDENIWHISTEGGNLEKISNPSNKNCWSWTLDIKDTPNKPDIISLQIKNGYIISINNNILNPIKCLLKLNLIGKKHGIGRIDIVENRIIGMKSRGCYETPGGTIIAKVLDTIEQLVFDKETIKWRSIIGIEMSHLIYDGKWFTPMRKSLQSANKPLLKLLTGEVKIKLYKGNITILQRKSPYSLYSQKTVTFNKDKSYNHNHSAGFIRLFSLSSRIRSLKYIK</sequence>
<dbReference type="RefSeq" id="WP_126071690.1">
    <property type="nucleotide sequence ID" value="NZ_CP026513.1"/>
</dbReference>
<dbReference type="InterPro" id="IPR024074">
    <property type="entry name" value="AS_cat/multimer_dom_body"/>
</dbReference>
<name>A0A3S9J7W8_9ENTR</name>
<dbReference type="GO" id="GO:0004055">
    <property type="term" value="F:argininosuccinate synthase activity"/>
    <property type="evidence" value="ECO:0007669"/>
    <property type="project" value="UniProtKB-UniRule"/>
</dbReference>
<accession>A0A3S9J7W8</accession>
<evidence type="ECO:0000256" key="3">
    <source>
        <dbReference type="ARBA" id="ARBA00012286"/>
    </source>
</evidence>
<dbReference type="GO" id="GO:0005524">
    <property type="term" value="F:ATP binding"/>
    <property type="evidence" value="ECO:0007669"/>
    <property type="project" value="UniProtKB-UniRule"/>
</dbReference>
<evidence type="ECO:0000256" key="6">
    <source>
        <dbReference type="ARBA" id="ARBA00022605"/>
    </source>
</evidence>
<comment type="subcellular location">
    <subcellularLocation>
        <location evidence="9">Cytoplasm</location>
    </subcellularLocation>
</comment>
<keyword evidence="6 9" id="KW-0028">Amino-acid biosynthesis</keyword>
<dbReference type="PANTHER" id="PTHR11587:SF2">
    <property type="entry name" value="ARGININOSUCCINATE SYNTHASE"/>
    <property type="match status" value="1"/>
</dbReference>
<evidence type="ECO:0000256" key="5">
    <source>
        <dbReference type="ARBA" id="ARBA00022598"/>
    </source>
</evidence>
<feature type="binding site" evidence="9">
    <location>
        <position position="90"/>
    </location>
    <ligand>
        <name>L-citrulline</name>
        <dbReference type="ChEBI" id="CHEBI:57743"/>
    </ligand>
</feature>
<evidence type="ECO:0000256" key="8">
    <source>
        <dbReference type="ARBA" id="ARBA00022840"/>
    </source>
</evidence>
<feature type="binding site" evidence="9">
    <location>
        <position position="126"/>
    </location>
    <ligand>
        <name>L-citrulline</name>
        <dbReference type="ChEBI" id="CHEBI:57743"/>
    </ligand>
</feature>
<dbReference type="InterPro" id="IPR001518">
    <property type="entry name" value="Arginosuc_synth"/>
</dbReference>
<comment type="pathway">
    <text evidence="1 9">Amino-acid biosynthesis; L-arginine biosynthesis; L-arginine from L-ornithine and carbamoyl phosphate: step 2/3.</text>
</comment>
<comment type="catalytic activity">
    <reaction evidence="9">
        <text>L-citrulline + L-aspartate + ATP = 2-(N(omega)-L-arginino)succinate + AMP + diphosphate + H(+)</text>
        <dbReference type="Rhea" id="RHEA:10932"/>
        <dbReference type="ChEBI" id="CHEBI:15378"/>
        <dbReference type="ChEBI" id="CHEBI:29991"/>
        <dbReference type="ChEBI" id="CHEBI:30616"/>
        <dbReference type="ChEBI" id="CHEBI:33019"/>
        <dbReference type="ChEBI" id="CHEBI:57472"/>
        <dbReference type="ChEBI" id="CHEBI:57743"/>
        <dbReference type="ChEBI" id="CHEBI:456215"/>
        <dbReference type="EC" id="6.3.4.5"/>
    </reaction>
</comment>
<dbReference type="FunFam" id="3.40.50.620:FF:000019">
    <property type="entry name" value="Argininosuccinate synthase"/>
    <property type="match status" value="1"/>
</dbReference>
<dbReference type="Gene3D" id="3.90.1260.10">
    <property type="entry name" value="Argininosuccinate synthetase, chain A, domain 2"/>
    <property type="match status" value="1"/>
</dbReference>
<dbReference type="Pfam" id="PF00764">
    <property type="entry name" value="Arginosuc_synth"/>
    <property type="match status" value="1"/>
</dbReference>
<evidence type="ECO:0000256" key="9">
    <source>
        <dbReference type="HAMAP-Rule" id="MF_00005"/>
    </source>
</evidence>
<dbReference type="PANTHER" id="PTHR11587">
    <property type="entry name" value="ARGININOSUCCINATE SYNTHASE"/>
    <property type="match status" value="1"/>
</dbReference>
<proteinExistence type="inferred from homology"/>
<dbReference type="CDD" id="cd01999">
    <property type="entry name" value="ASS"/>
    <property type="match status" value="1"/>
</dbReference>
<keyword evidence="7 9" id="KW-0547">Nucleotide-binding</keyword>
<feature type="binding site" evidence="9">
    <location>
        <position position="126"/>
    </location>
    <ligand>
        <name>L-aspartate</name>
        <dbReference type="ChEBI" id="CHEBI:29991"/>
    </ligand>
</feature>
<evidence type="ECO:0000256" key="2">
    <source>
        <dbReference type="ARBA" id="ARBA00011881"/>
    </source>
</evidence>
<dbReference type="Gene3D" id="3.40.50.620">
    <property type="entry name" value="HUPs"/>
    <property type="match status" value="1"/>
</dbReference>
<feature type="binding site" evidence="9">
    <location>
        <position position="188"/>
    </location>
    <ligand>
        <name>L-citrulline</name>
        <dbReference type="ChEBI" id="CHEBI:57743"/>
    </ligand>
</feature>
<dbReference type="GO" id="GO:0005737">
    <property type="term" value="C:cytoplasm"/>
    <property type="evidence" value="ECO:0007669"/>
    <property type="project" value="UniProtKB-SubCell"/>
</dbReference>
<dbReference type="InterPro" id="IPR014729">
    <property type="entry name" value="Rossmann-like_a/b/a_fold"/>
</dbReference>
<dbReference type="SUPFAM" id="SSF69864">
    <property type="entry name" value="Argininosuccinate synthetase, C-terminal domain"/>
    <property type="match status" value="1"/>
</dbReference>
<feature type="binding site" evidence="9">
    <location>
        <position position="120"/>
    </location>
    <ligand>
        <name>ATP</name>
        <dbReference type="ChEBI" id="CHEBI:30616"/>
    </ligand>
</feature>
<dbReference type="InterPro" id="IPR048267">
    <property type="entry name" value="Arginosuc_syn_N"/>
</dbReference>
<dbReference type="NCBIfam" id="TIGR00032">
    <property type="entry name" value="argG"/>
    <property type="match status" value="1"/>
</dbReference>
<dbReference type="PROSITE" id="PS00564">
    <property type="entry name" value="ARGININOSUCCIN_SYN_1"/>
    <property type="match status" value="1"/>
</dbReference>
<evidence type="ECO:0000313" key="12">
    <source>
        <dbReference type="EMBL" id="AZP36415.1"/>
    </source>
</evidence>
<dbReference type="AlphaFoldDB" id="A0A3S9J7W8"/>
<keyword evidence="13" id="KW-1185">Reference proteome</keyword>
<evidence type="ECO:0000256" key="7">
    <source>
        <dbReference type="ARBA" id="ARBA00022741"/>
    </source>
</evidence>
<dbReference type="Pfam" id="PF20979">
    <property type="entry name" value="Arginosuc_syn_C"/>
    <property type="match status" value="1"/>
</dbReference>
<keyword evidence="8 9" id="KW-0067">ATP-binding</keyword>
<feature type="domain" description="Arginosuccinate synthase C-terminal" evidence="11">
    <location>
        <begin position="178"/>
        <end position="395"/>
    </location>
</feature>
<feature type="binding site" evidence="9">
    <location>
        <position position="276"/>
    </location>
    <ligand>
        <name>L-citrulline</name>
        <dbReference type="ChEBI" id="CHEBI:57743"/>
    </ligand>
</feature>
<dbReference type="GO" id="GO:0000053">
    <property type="term" value="P:argininosuccinate metabolic process"/>
    <property type="evidence" value="ECO:0007669"/>
    <property type="project" value="TreeGrafter"/>
</dbReference>